<accession>A0ABY7BX20</accession>
<evidence type="ECO:0000313" key="2">
    <source>
        <dbReference type="EMBL" id="WAP67506.1"/>
    </source>
</evidence>
<keyword evidence="3" id="KW-1185">Reference proteome</keyword>
<gene>
    <name evidence="2" type="ORF">OH818_18580</name>
</gene>
<dbReference type="RefSeq" id="WP_268879966.1">
    <property type="nucleotide sequence ID" value="NZ_CP114029.1"/>
</dbReference>
<sequence>MRFVTELAKDLAFTLYMFVAIVCAFIAFNLMADRGFSTVACLSGAAATIALFGCFHVIARRR</sequence>
<evidence type="ECO:0000313" key="3">
    <source>
        <dbReference type="Proteomes" id="UP001164020"/>
    </source>
</evidence>
<keyword evidence="1" id="KW-0472">Membrane</keyword>
<name>A0ABY7BX20_9HYPH</name>
<keyword evidence="1" id="KW-1133">Transmembrane helix</keyword>
<feature type="transmembrane region" description="Helical" evidence="1">
    <location>
        <begin position="12"/>
        <end position="30"/>
    </location>
</feature>
<feature type="transmembrane region" description="Helical" evidence="1">
    <location>
        <begin position="36"/>
        <end position="59"/>
    </location>
</feature>
<keyword evidence="1" id="KW-0812">Transmembrane</keyword>
<evidence type="ECO:0000256" key="1">
    <source>
        <dbReference type="SAM" id="Phobius"/>
    </source>
</evidence>
<dbReference type="EMBL" id="CP114029">
    <property type="protein sequence ID" value="WAP67506.1"/>
    <property type="molecule type" value="Genomic_DNA"/>
</dbReference>
<organism evidence="2 3">
    <name type="scientific">Jiella pelagia</name>
    <dbReference type="NCBI Taxonomy" id="2986949"/>
    <lineage>
        <taxon>Bacteria</taxon>
        <taxon>Pseudomonadati</taxon>
        <taxon>Pseudomonadota</taxon>
        <taxon>Alphaproteobacteria</taxon>
        <taxon>Hyphomicrobiales</taxon>
        <taxon>Aurantimonadaceae</taxon>
        <taxon>Jiella</taxon>
    </lineage>
</organism>
<dbReference type="Proteomes" id="UP001164020">
    <property type="component" value="Chromosome"/>
</dbReference>
<protein>
    <submittedName>
        <fullName evidence="2">Uncharacterized protein</fullName>
    </submittedName>
</protein>
<proteinExistence type="predicted"/>
<reference evidence="2" key="1">
    <citation type="submission" date="2022-12" db="EMBL/GenBank/DDBJ databases">
        <title>Jiella pelagia sp. nov., isolated from phosphonate enriched culture of Northwest Pacific surface seawater.</title>
        <authorList>
            <person name="Shin D.Y."/>
            <person name="Hwang C.Y."/>
        </authorList>
    </citation>
    <scope>NUCLEOTIDE SEQUENCE</scope>
    <source>
        <strain evidence="2">HL-NP1</strain>
    </source>
</reference>